<evidence type="ECO:0008006" key="5">
    <source>
        <dbReference type="Google" id="ProtNLM"/>
    </source>
</evidence>
<feature type="coiled-coil region" evidence="1">
    <location>
        <begin position="123"/>
        <end position="150"/>
    </location>
</feature>
<comment type="caution">
    <text evidence="3">The sequence shown here is derived from an EMBL/GenBank/DDBJ whole genome shotgun (WGS) entry which is preliminary data.</text>
</comment>
<feature type="region of interest" description="Disordered" evidence="2">
    <location>
        <begin position="157"/>
        <end position="177"/>
    </location>
</feature>
<name>A0AB73NKK9_ENTFC</name>
<dbReference type="RefSeq" id="WP_086324971.1">
    <property type="nucleotide sequence ID" value="NZ_NGLB01000001.1"/>
</dbReference>
<reference evidence="3 4" key="1">
    <citation type="submission" date="2017-05" db="EMBL/GenBank/DDBJ databases">
        <title>The Genome Sequence of Enterococcus faecium 6F2_DIV0138.</title>
        <authorList>
            <consortium name="The Broad Institute Genomics Platform"/>
            <consortium name="The Broad Institute Genomic Center for Infectious Diseases"/>
            <person name="Earl A."/>
            <person name="Manson A."/>
            <person name="Schwartman J."/>
            <person name="Gilmore M."/>
            <person name="Abouelleil A."/>
            <person name="Cao P."/>
            <person name="Chapman S."/>
            <person name="Cusick C."/>
            <person name="Shea T."/>
            <person name="Young S."/>
            <person name="Neafsey D."/>
            <person name="Nusbaum C."/>
            <person name="Birren B."/>
        </authorList>
    </citation>
    <scope>NUCLEOTIDE SEQUENCE [LARGE SCALE GENOMIC DNA]</scope>
    <source>
        <strain evidence="3 4">6F2_DIV0138</strain>
    </source>
</reference>
<evidence type="ECO:0000313" key="4">
    <source>
        <dbReference type="Proteomes" id="UP000194737"/>
    </source>
</evidence>
<feature type="compositionally biased region" description="Polar residues" evidence="2">
    <location>
        <begin position="164"/>
        <end position="177"/>
    </location>
</feature>
<keyword evidence="1" id="KW-0175">Coiled coil</keyword>
<protein>
    <recommendedName>
        <fullName evidence="5">Capsid protein</fullName>
    </recommendedName>
</protein>
<dbReference type="EMBL" id="NGLB01000001">
    <property type="protein sequence ID" value="OTO00572.1"/>
    <property type="molecule type" value="Genomic_DNA"/>
</dbReference>
<accession>A0AB73NKK9</accession>
<sequence>MKREQLRELGLTDEQVNSVVGLHGQTVTELNSKLATAEQERDRFKEQLDSNQTELDALKESVKGNEELTQQLTDLKNKFNESEKDAQKKLAEQQKDFAIKLALKEVNARDEDIVLQLLNKEAIKVTDEGLEGLKEQLDALKENKNFLFQEKENTPSVPRIFVSGNPSATEEVSGSLSQQMKSKSFNLTNFLTKGENK</sequence>
<evidence type="ECO:0000256" key="2">
    <source>
        <dbReference type="SAM" id="MobiDB-lite"/>
    </source>
</evidence>
<dbReference type="InterPro" id="IPR009636">
    <property type="entry name" value="SCAF"/>
</dbReference>
<evidence type="ECO:0000256" key="1">
    <source>
        <dbReference type="SAM" id="Coils"/>
    </source>
</evidence>
<organism evidence="3 4">
    <name type="scientific">Enterococcus faecium</name>
    <name type="common">Streptococcus faecium</name>
    <dbReference type="NCBI Taxonomy" id="1352"/>
    <lineage>
        <taxon>Bacteria</taxon>
        <taxon>Bacillati</taxon>
        <taxon>Bacillota</taxon>
        <taxon>Bacilli</taxon>
        <taxon>Lactobacillales</taxon>
        <taxon>Enterococcaceae</taxon>
        <taxon>Enterococcus</taxon>
    </lineage>
</organism>
<evidence type="ECO:0000313" key="3">
    <source>
        <dbReference type="EMBL" id="OTO00572.1"/>
    </source>
</evidence>
<dbReference type="AlphaFoldDB" id="A0AB73NKK9"/>
<proteinExistence type="predicted"/>
<dbReference type="Proteomes" id="UP000194737">
    <property type="component" value="Unassembled WGS sequence"/>
</dbReference>
<gene>
    <name evidence="3" type="ORF">A5804_002084</name>
</gene>
<feature type="coiled-coil region" evidence="1">
    <location>
        <begin position="27"/>
        <end position="96"/>
    </location>
</feature>
<dbReference type="Pfam" id="PF06810">
    <property type="entry name" value="Phage_scaffold"/>
    <property type="match status" value="1"/>
</dbReference>